<keyword evidence="4" id="KW-1185">Reference proteome</keyword>
<sequence>MPLTLETDTAKRPLDIPLASGEPSKVAKIYEGGEDAEGSDKEAQQHELLEQGTHGMSQNPRLQRYLVAVEYIGTRFFGSQKQPNCRTVAGVLEEAFIKFVGHPVSVVLSSRTVLERNFCGTALVHTVPLTIEYRACTERVLLGNERYWLGTERYWLGTELVLSGIEHVLSETEHVQSDEVRHEANNGKKDRPTQGGWKSAEVGHASSWNTPWPVRVDRPNLSWSRRDQSIKKLLGTNNLSEEPASSQFSSLTEVRQLPIQVMPLNLGETDTAKRPLNIPLESGEPSKVAKISEGREDAEGSDKEAQQHELLEQGAHGMSQNPRLQRYLLAVEYIGTGFFGSQKQPNCRTVAGVLEDTGVHALSNVFHVDVERISKRRPNEVGTEFNSVPILFVRPKQREEAEVEGWRTGKAWTTALVEGFGGRA</sequence>
<keyword evidence="1" id="KW-0413">Isomerase</keyword>
<gene>
    <name evidence="3" type="ORF">MA16_Dca026999</name>
</gene>
<dbReference type="SUPFAM" id="SSF55120">
    <property type="entry name" value="Pseudouridine synthase"/>
    <property type="match status" value="2"/>
</dbReference>
<accession>A0A2I0VE41</accession>
<dbReference type="InterPro" id="IPR001406">
    <property type="entry name" value="PsdUridine_synth_TruA"/>
</dbReference>
<name>A0A2I0VE41_9ASPA</name>
<evidence type="ECO:0000313" key="3">
    <source>
        <dbReference type="EMBL" id="PKU61682.1"/>
    </source>
</evidence>
<dbReference type="PANTHER" id="PTHR11142:SF0">
    <property type="entry name" value="TRNA PSEUDOURIDINE SYNTHASE-LIKE 1"/>
    <property type="match status" value="1"/>
</dbReference>
<reference evidence="3 4" key="1">
    <citation type="journal article" date="2016" name="Sci. Rep.">
        <title>The Dendrobium catenatum Lindl. genome sequence provides insights into polysaccharide synthase, floral development and adaptive evolution.</title>
        <authorList>
            <person name="Zhang G.Q."/>
            <person name="Xu Q."/>
            <person name="Bian C."/>
            <person name="Tsai W.C."/>
            <person name="Yeh C.M."/>
            <person name="Liu K.W."/>
            <person name="Yoshida K."/>
            <person name="Zhang L.S."/>
            <person name="Chang S.B."/>
            <person name="Chen F."/>
            <person name="Shi Y."/>
            <person name="Su Y.Y."/>
            <person name="Zhang Y.Q."/>
            <person name="Chen L.J."/>
            <person name="Yin Y."/>
            <person name="Lin M."/>
            <person name="Huang H."/>
            <person name="Deng H."/>
            <person name="Wang Z.W."/>
            <person name="Zhu S.L."/>
            <person name="Zhao X."/>
            <person name="Deng C."/>
            <person name="Niu S.C."/>
            <person name="Huang J."/>
            <person name="Wang M."/>
            <person name="Liu G.H."/>
            <person name="Yang H.J."/>
            <person name="Xiao X.J."/>
            <person name="Hsiao Y.Y."/>
            <person name="Wu W.L."/>
            <person name="Chen Y.Y."/>
            <person name="Mitsuda N."/>
            <person name="Ohme-Takagi M."/>
            <person name="Luo Y.B."/>
            <person name="Van de Peer Y."/>
            <person name="Liu Z.J."/>
        </authorList>
    </citation>
    <scope>NUCLEOTIDE SEQUENCE [LARGE SCALE GENOMIC DNA]</scope>
    <source>
        <tissue evidence="3">The whole plant</tissue>
    </source>
</reference>
<dbReference type="STRING" id="906689.A0A2I0VE41"/>
<dbReference type="GO" id="GO:0003723">
    <property type="term" value="F:RNA binding"/>
    <property type="evidence" value="ECO:0007669"/>
    <property type="project" value="InterPro"/>
</dbReference>
<evidence type="ECO:0000313" key="4">
    <source>
        <dbReference type="Proteomes" id="UP000233837"/>
    </source>
</evidence>
<feature type="compositionally biased region" description="Basic and acidic residues" evidence="2">
    <location>
        <begin position="290"/>
        <end position="306"/>
    </location>
</feature>
<dbReference type="AlphaFoldDB" id="A0A2I0VE41"/>
<evidence type="ECO:0000256" key="2">
    <source>
        <dbReference type="SAM" id="MobiDB-lite"/>
    </source>
</evidence>
<organism evidence="3 4">
    <name type="scientific">Dendrobium catenatum</name>
    <dbReference type="NCBI Taxonomy" id="906689"/>
    <lineage>
        <taxon>Eukaryota</taxon>
        <taxon>Viridiplantae</taxon>
        <taxon>Streptophyta</taxon>
        <taxon>Embryophyta</taxon>
        <taxon>Tracheophyta</taxon>
        <taxon>Spermatophyta</taxon>
        <taxon>Magnoliopsida</taxon>
        <taxon>Liliopsida</taxon>
        <taxon>Asparagales</taxon>
        <taxon>Orchidaceae</taxon>
        <taxon>Epidendroideae</taxon>
        <taxon>Malaxideae</taxon>
        <taxon>Dendrobiinae</taxon>
        <taxon>Dendrobium</taxon>
    </lineage>
</organism>
<reference evidence="3 4" key="2">
    <citation type="journal article" date="2017" name="Nature">
        <title>The Apostasia genome and the evolution of orchids.</title>
        <authorList>
            <person name="Zhang G.Q."/>
            <person name="Liu K.W."/>
            <person name="Li Z."/>
            <person name="Lohaus R."/>
            <person name="Hsiao Y.Y."/>
            <person name="Niu S.C."/>
            <person name="Wang J.Y."/>
            <person name="Lin Y.C."/>
            <person name="Xu Q."/>
            <person name="Chen L.J."/>
            <person name="Yoshida K."/>
            <person name="Fujiwara S."/>
            <person name="Wang Z.W."/>
            <person name="Zhang Y.Q."/>
            <person name="Mitsuda N."/>
            <person name="Wang M."/>
            <person name="Liu G.H."/>
            <person name="Pecoraro L."/>
            <person name="Huang H.X."/>
            <person name="Xiao X.J."/>
            <person name="Lin M."/>
            <person name="Wu X.Y."/>
            <person name="Wu W.L."/>
            <person name="Chen Y.Y."/>
            <person name="Chang S.B."/>
            <person name="Sakamoto S."/>
            <person name="Ohme-Takagi M."/>
            <person name="Yagi M."/>
            <person name="Zeng S.J."/>
            <person name="Shen C.Y."/>
            <person name="Yeh C.M."/>
            <person name="Luo Y.B."/>
            <person name="Tsai W.C."/>
            <person name="Van de Peer Y."/>
            <person name="Liu Z.J."/>
        </authorList>
    </citation>
    <scope>NUCLEOTIDE SEQUENCE [LARGE SCALE GENOMIC DNA]</scope>
    <source>
        <tissue evidence="3">The whole plant</tissue>
    </source>
</reference>
<dbReference type="EMBL" id="KZ503749">
    <property type="protein sequence ID" value="PKU61682.1"/>
    <property type="molecule type" value="Genomic_DNA"/>
</dbReference>
<proteinExistence type="predicted"/>
<feature type="region of interest" description="Disordered" evidence="2">
    <location>
        <begin position="173"/>
        <end position="211"/>
    </location>
</feature>
<dbReference type="InterPro" id="IPR020103">
    <property type="entry name" value="PsdUridine_synth_cat_dom_sf"/>
</dbReference>
<dbReference type="InterPro" id="IPR020094">
    <property type="entry name" value="TruA/RsuA/RluB/E/F_N"/>
</dbReference>
<evidence type="ECO:0000256" key="1">
    <source>
        <dbReference type="ARBA" id="ARBA00023235"/>
    </source>
</evidence>
<dbReference type="GO" id="GO:0031119">
    <property type="term" value="P:tRNA pseudouridine synthesis"/>
    <property type="evidence" value="ECO:0007669"/>
    <property type="project" value="TreeGrafter"/>
</dbReference>
<feature type="region of interest" description="Disordered" evidence="2">
    <location>
        <begin position="274"/>
        <end position="306"/>
    </location>
</feature>
<dbReference type="PANTHER" id="PTHR11142">
    <property type="entry name" value="PSEUDOURIDYLATE SYNTHASE"/>
    <property type="match status" value="1"/>
</dbReference>
<feature type="compositionally biased region" description="Basic and acidic residues" evidence="2">
    <location>
        <begin position="173"/>
        <end position="192"/>
    </location>
</feature>
<dbReference type="Gene3D" id="3.30.70.580">
    <property type="entry name" value="Pseudouridine synthase I, catalytic domain, N-terminal subdomain"/>
    <property type="match status" value="2"/>
</dbReference>
<dbReference type="Proteomes" id="UP000233837">
    <property type="component" value="Unassembled WGS sequence"/>
</dbReference>
<protein>
    <submittedName>
        <fullName evidence="3">tRNA pseudouridine38-40 synthase</fullName>
    </submittedName>
</protein>
<dbReference type="GO" id="GO:0009982">
    <property type="term" value="F:pseudouridine synthase activity"/>
    <property type="evidence" value="ECO:0007669"/>
    <property type="project" value="InterPro"/>
</dbReference>